<evidence type="ECO:0000313" key="6">
    <source>
        <dbReference type="EMBL" id="EIC02237.1"/>
    </source>
</evidence>
<dbReference type="Pfam" id="PF00933">
    <property type="entry name" value="Glyco_hydro_3"/>
    <property type="match status" value="1"/>
</dbReference>
<accession>H7EJJ9</accession>
<dbReference type="InterPro" id="IPR036881">
    <property type="entry name" value="Glyco_hydro_3_C_sf"/>
</dbReference>
<dbReference type="Pfam" id="PF14310">
    <property type="entry name" value="Fn3-like"/>
    <property type="match status" value="1"/>
</dbReference>
<keyword evidence="7" id="KW-1185">Reference proteome</keyword>
<dbReference type="Proteomes" id="UP000003571">
    <property type="component" value="Unassembled WGS sequence"/>
</dbReference>
<organism evidence="6 7">
    <name type="scientific">Treponema saccharophilum DSM 2985</name>
    <dbReference type="NCBI Taxonomy" id="907348"/>
    <lineage>
        <taxon>Bacteria</taxon>
        <taxon>Pseudomonadati</taxon>
        <taxon>Spirochaetota</taxon>
        <taxon>Spirochaetia</taxon>
        <taxon>Spirochaetales</taxon>
        <taxon>Treponemataceae</taxon>
        <taxon>Treponema</taxon>
    </lineage>
</organism>
<evidence type="ECO:0000313" key="7">
    <source>
        <dbReference type="Proteomes" id="UP000003571"/>
    </source>
</evidence>
<dbReference type="InterPro" id="IPR036962">
    <property type="entry name" value="Glyco_hydro_3_N_sf"/>
</dbReference>
<comment type="caution">
    <text evidence="6">The sequence shown here is derived from an EMBL/GenBank/DDBJ whole genome shotgun (WGS) entry which is preliminary data.</text>
</comment>
<dbReference type="STRING" id="907348.TresaDRAFT_1501"/>
<dbReference type="GO" id="GO:0004553">
    <property type="term" value="F:hydrolase activity, hydrolyzing O-glycosyl compounds"/>
    <property type="evidence" value="ECO:0007669"/>
    <property type="project" value="InterPro"/>
</dbReference>
<protein>
    <submittedName>
        <fullName evidence="6">Glycoside hydrolase family 3 domain protein</fullName>
    </submittedName>
</protein>
<dbReference type="InterPro" id="IPR002772">
    <property type="entry name" value="Glyco_hydro_3_C"/>
</dbReference>
<dbReference type="Gene3D" id="2.60.40.10">
    <property type="entry name" value="Immunoglobulins"/>
    <property type="match status" value="1"/>
</dbReference>
<feature type="domain" description="Fibronectin type III-like" evidence="5">
    <location>
        <begin position="308"/>
        <end position="384"/>
    </location>
</feature>
<keyword evidence="3" id="KW-0119">Carbohydrate metabolism</keyword>
<keyword evidence="4" id="KW-0326">Glycosidase</keyword>
<keyword evidence="2 4" id="KW-0378">Hydrolase</keyword>
<reference evidence="6 7" key="1">
    <citation type="submission" date="2011-09" db="EMBL/GenBank/DDBJ databases">
        <title>The draft genome of Treponema saccharophilum DSM 2985.</title>
        <authorList>
            <consortium name="US DOE Joint Genome Institute (JGI-PGF)"/>
            <person name="Lucas S."/>
            <person name="Copeland A."/>
            <person name="Lapidus A."/>
            <person name="Glavina del Rio T."/>
            <person name="Dalin E."/>
            <person name="Tice H."/>
            <person name="Bruce D."/>
            <person name="Goodwin L."/>
            <person name="Pitluck S."/>
            <person name="Peters L."/>
            <person name="Kyrpides N."/>
            <person name="Mavromatis K."/>
            <person name="Ivanova N."/>
            <person name="Markowitz V."/>
            <person name="Cheng J.-F."/>
            <person name="Hugenholtz P."/>
            <person name="Woyke T."/>
            <person name="Wu D."/>
            <person name="Gronow S."/>
            <person name="Wellnitz S."/>
            <person name="Brambilla E."/>
            <person name="Klenk H.-P."/>
            <person name="Eisen J.A."/>
        </authorList>
    </citation>
    <scope>NUCLEOTIDE SEQUENCE [LARGE SCALE GENOMIC DNA]</scope>
    <source>
        <strain evidence="6 7">DSM 2985</strain>
    </source>
</reference>
<evidence type="ECO:0000256" key="3">
    <source>
        <dbReference type="ARBA" id="ARBA00023277"/>
    </source>
</evidence>
<evidence type="ECO:0000256" key="1">
    <source>
        <dbReference type="ARBA" id="ARBA00005336"/>
    </source>
</evidence>
<evidence type="ECO:0000259" key="5">
    <source>
        <dbReference type="SMART" id="SM01217"/>
    </source>
</evidence>
<dbReference type="EMBL" id="AGRW01000041">
    <property type="protein sequence ID" value="EIC02237.1"/>
    <property type="molecule type" value="Genomic_DNA"/>
</dbReference>
<name>H7EJJ9_9SPIR</name>
<dbReference type="SMART" id="SM01217">
    <property type="entry name" value="Fn3_like"/>
    <property type="match status" value="1"/>
</dbReference>
<proteinExistence type="inferred from homology"/>
<dbReference type="InterPro" id="IPR019800">
    <property type="entry name" value="Glyco_hydro_3_AS"/>
</dbReference>
<dbReference type="PANTHER" id="PTHR42715">
    <property type="entry name" value="BETA-GLUCOSIDASE"/>
    <property type="match status" value="1"/>
</dbReference>
<dbReference type="InterPro" id="IPR026891">
    <property type="entry name" value="Fn3-like"/>
</dbReference>
<dbReference type="Gene3D" id="3.20.20.300">
    <property type="entry name" value="Glycoside hydrolase, family 3, N-terminal domain"/>
    <property type="match status" value="1"/>
</dbReference>
<dbReference type="Pfam" id="PF01915">
    <property type="entry name" value="Glyco_hydro_3_C"/>
    <property type="match status" value="1"/>
</dbReference>
<dbReference type="PANTHER" id="PTHR42715:SF10">
    <property type="entry name" value="BETA-GLUCOSIDASE"/>
    <property type="match status" value="1"/>
</dbReference>
<dbReference type="SUPFAM" id="SSF52279">
    <property type="entry name" value="Beta-D-glucan exohydrolase, C-terminal domain"/>
    <property type="match status" value="1"/>
</dbReference>
<sequence length="921" mass="99295">MIREAASQGAVLLRNEGGMLPFTPADKVAVFGRCQIDYYKSGTGSGGSIHVPFSVNLADGFETLRRENFPMPEIDGAVLGAYREWLSSHPFDNGDGGWASEPWHQEEMPVSDGMARDAASRSTKAVFVVGRTAGEDKDNKPEPGSYYLTETERSSIASLCRAFPAVAVVMNVSNVIDTSWIDDDEFLGKIKAVLYSWQGGMQGGQACADILCGKATPSGRLTDTIAYSLDDYPSTRNFGSGDDEIYAEDIFVGYRHFVTFAPEKVMFPFGFGLSYTTFSQEVRGSSCRGGEISVTVEVRNTGNVRGADVVQVYAECPQGLLGKSAKSLCAFAKTKELGPGERETVEISFPMRSIASYDDSGVSGFPHSFVLERGTYRFFLGTDCLHLTPISLAFKVPGTTAVELLSEACAPEIPFRRVRPGASSDGGTFELSFEDVPVRTTDIARRISAGIPEELSRAGRSIAFGDVVSGKATAEELVAEFSDEELLTIVRGEGMMSRKVTPGIASAFGGISESLHSRGIPAVGCADGPSGIRMDNDEEATLIPIGTLLACTWNVPLVEELYGFVGGEMKEKGVDVLLGPGCNIHRSPLNGRNFEYFSEDPLVSGKMAAAVCRGLSRSGALATVKHFALNNQESHRRTENSVVSERALREIYLRPFEIAVKEGNARAVMSAYNSVNGRKAASNYELCTSILKKEWGFAGIVMTDWWAAMNDCVSGGVATGRLLSQMIRAGNDVYMVVPNDSADRGGFGDDMEKSMAEGTLTRAEIQRCASAIIRFVSWTNAAKKPLRPLRDEIVVEDALDSAPEGARTFSLGEVAEGDALLGDMYFVAPEDARYDFSGEYVKDGKDTLSQSVSNVFINGRPCGSFECRSTGGIVVNALAAQVAMKKGVYKVRLVHTKPGITVMSLTMNADKFSPITMGLFE</sequence>
<evidence type="ECO:0000256" key="2">
    <source>
        <dbReference type="ARBA" id="ARBA00022801"/>
    </source>
</evidence>
<dbReference type="PRINTS" id="PR00133">
    <property type="entry name" value="GLHYDRLASE3"/>
</dbReference>
<dbReference type="InterPro" id="IPR001764">
    <property type="entry name" value="Glyco_hydro_3_N"/>
</dbReference>
<dbReference type="PATRIC" id="fig|907348.3.peg.955"/>
<dbReference type="Gene3D" id="3.40.50.1700">
    <property type="entry name" value="Glycoside hydrolase family 3 C-terminal domain"/>
    <property type="match status" value="1"/>
</dbReference>
<dbReference type="eggNOG" id="COG1472">
    <property type="taxonomic scope" value="Bacteria"/>
</dbReference>
<dbReference type="InterPro" id="IPR017853">
    <property type="entry name" value="GH"/>
</dbReference>
<dbReference type="SUPFAM" id="SSF51445">
    <property type="entry name" value="(Trans)glycosidases"/>
    <property type="match status" value="1"/>
</dbReference>
<dbReference type="GO" id="GO:0005975">
    <property type="term" value="P:carbohydrate metabolic process"/>
    <property type="evidence" value="ECO:0007669"/>
    <property type="project" value="InterPro"/>
</dbReference>
<dbReference type="PROSITE" id="PS00775">
    <property type="entry name" value="GLYCOSYL_HYDROL_F3"/>
    <property type="match status" value="1"/>
</dbReference>
<dbReference type="AlphaFoldDB" id="H7EJJ9"/>
<comment type="similarity">
    <text evidence="1 4">Belongs to the glycosyl hydrolase 3 family.</text>
</comment>
<evidence type="ECO:0000256" key="4">
    <source>
        <dbReference type="RuleBase" id="RU361161"/>
    </source>
</evidence>
<dbReference type="InterPro" id="IPR013783">
    <property type="entry name" value="Ig-like_fold"/>
</dbReference>
<dbReference type="InterPro" id="IPR050288">
    <property type="entry name" value="Cellulose_deg_GH3"/>
</dbReference>
<gene>
    <name evidence="6" type="ORF">TresaDRAFT_1501</name>
</gene>